<dbReference type="InterPro" id="IPR004105">
    <property type="entry name" value="CheA-like_dim"/>
</dbReference>
<dbReference type="PROSITE" id="PS50894">
    <property type="entry name" value="HPT"/>
    <property type="match status" value="3"/>
</dbReference>
<evidence type="ECO:0000256" key="7">
    <source>
        <dbReference type="PROSITE-ProRule" id="PRU00110"/>
    </source>
</evidence>
<name>A0ABV0ECQ4_9BURK</name>
<keyword evidence="6" id="KW-0902">Two-component regulatory system</keyword>
<dbReference type="Gene3D" id="3.30.565.10">
    <property type="entry name" value="Histidine kinase-like ATPase, C-terminal domain"/>
    <property type="match status" value="1"/>
</dbReference>
<feature type="domain" description="HPt" evidence="14">
    <location>
        <begin position="686"/>
        <end position="790"/>
    </location>
</feature>
<feature type="region of interest" description="Disordered" evidence="10">
    <location>
        <begin position="810"/>
        <end position="834"/>
    </location>
</feature>
<evidence type="ECO:0000256" key="6">
    <source>
        <dbReference type="ARBA" id="ARBA00023012"/>
    </source>
</evidence>
<dbReference type="InterPro" id="IPR036890">
    <property type="entry name" value="HATPase_C_sf"/>
</dbReference>
<dbReference type="InterPro" id="IPR001789">
    <property type="entry name" value="Sig_transdc_resp-reg_receiver"/>
</dbReference>
<dbReference type="InterPro" id="IPR036641">
    <property type="entry name" value="HPT_dom_sf"/>
</dbReference>
<feature type="coiled-coil region" evidence="9">
    <location>
        <begin position="62"/>
        <end position="89"/>
    </location>
</feature>
<comment type="caution">
    <text evidence="15">The sequence shown here is derived from an EMBL/GenBank/DDBJ whole genome shotgun (WGS) entry which is preliminary data.</text>
</comment>
<organism evidence="15 16">
    <name type="scientific">Thiobacter aerophilum</name>
    <dbReference type="NCBI Taxonomy" id="3121275"/>
    <lineage>
        <taxon>Bacteria</taxon>
        <taxon>Pseudomonadati</taxon>
        <taxon>Pseudomonadota</taxon>
        <taxon>Betaproteobacteria</taxon>
        <taxon>Burkholderiales</taxon>
        <taxon>Thiobacteraceae</taxon>
        <taxon>Thiobacter</taxon>
    </lineage>
</organism>
<feature type="modified residue" description="Phosphohistidine" evidence="7">
    <location>
        <position position="1222"/>
    </location>
</feature>
<dbReference type="EC" id="2.7.13.3" evidence="2"/>
<evidence type="ECO:0000256" key="9">
    <source>
        <dbReference type="SAM" id="Coils"/>
    </source>
</evidence>
<evidence type="ECO:0000256" key="2">
    <source>
        <dbReference type="ARBA" id="ARBA00012438"/>
    </source>
</evidence>
<keyword evidence="5" id="KW-0418">Kinase</keyword>
<keyword evidence="9" id="KW-0175">Coiled coil</keyword>
<evidence type="ECO:0000256" key="4">
    <source>
        <dbReference type="ARBA" id="ARBA00022679"/>
    </source>
</evidence>
<feature type="domain" description="HPt" evidence="14">
    <location>
        <begin position="1175"/>
        <end position="1278"/>
    </location>
</feature>
<dbReference type="SUPFAM" id="SSF55874">
    <property type="entry name" value="ATPase domain of HSP90 chaperone/DNA topoisomerase II/histidine kinase"/>
    <property type="match status" value="1"/>
</dbReference>
<dbReference type="InterPro" id="IPR005467">
    <property type="entry name" value="His_kinase_dom"/>
</dbReference>
<dbReference type="SUPFAM" id="SSF52172">
    <property type="entry name" value="CheY-like"/>
    <property type="match status" value="1"/>
</dbReference>
<dbReference type="Pfam" id="PF01627">
    <property type="entry name" value="Hpt"/>
    <property type="match status" value="4"/>
</dbReference>
<dbReference type="CDD" id="cd00088">
    <property type="entry name" value="HPT"/>
    <property type="match status" value="2"/>
</dbReference>
<feature type="compositionally biased region" description="Pro residues" evidence="10">
    <location>
        <begin position="813"/>
        <end position="828"/>
    </location>
</feature>
<comment type="catalytic activity">
    <reaction evidence="1">
        <text>ATP + protein L-histidine = ADP + protein N-phospho-L-histidine.</text>
        <dbReference type="EC" id="2.7.13.3"/>
    </reaction>
</comment>
<reference evidence="15 16" key="1">
    <citation type="submission" date="2024-02" db="EMBL/GenBank/DDBJ databases">
        <title>New thermophilic sulfur-oxidizing bacteria from a hot springs of the Uzon caldera (Kamchatka, Russia).</title>
        <authorList>
            <person name="Dukat A.M."/>
            <person name="Elcheninov A.G."/>
            <person name="Frolov E.N."/>
        </authorList>
    </citation>
    <scope>NUCLEOTIDE SEQUENCE [LARGE SCALE GENOMIC DNA]</scope>
    <source>
        <strain evidence="15 16">AK1</strain>
    </source>
</reference>
<dbReference type="SMART" id="SM00448">
    <property type="entry name" value="REC"/>
    <property type="match status" value="1"/>
</dbReference>
<dbReference type="Gene3D" id="2.30.30.40">
    <property type="entry name" value="SH3 Domains"/>
    <property type="match status" value="1"/>
</dbReference>
<dbReference type="PRINTS" id="PR00344">
    <property type="entry name" value="BCTRLSENSOR"/>
</dbReference>
<feature type="compositionally biased region" description="Low complexity" evidence="10">
    <location>
        <begin position="1138"/>
        <end position="1172"/>
    </location>
</feature>
<evidence type="ECO:0000256" key="3">
    <source>
        <dbReference type="ARBA" id="ARBA00022553"/>
    </source>
</evidence>
<dbReference type="RefSeq" id="WP_347307531.1">
    <property type="nucleotide sequence ID" value="NZ_JBAJEX010000002.1"/>
</dbReference>
<dbReference type="SUPFAM" id="SSF47226">
    <property type="entry name" value="Histidine-containing phosphotransfer domain, HPT domain"/>
    <property type="match status" value="5"/>
</dbReference>
<feature type="modified residue" description="Phosphohistidine" evidence="7">
    <location>
        <position position="1015"/>
    </location>
</feature>
<evidence type="ECO:0000313" key="15">
    <source>
        <dbReference type="EMBL" id="MEO1766456.1"/>
    </source>
</evidence>
<dbReference type="InterPro" id="IPR004358">
    <property type="entry name" value="Sig_transdc_His_kin-like_C"/>
</dbReference>
<dbReference type="PROSITE" id="PS50110">
    <property type="entry name" value="RESPONSE_REGULATORY"/>
    <property type="match status" value="1"/>
</dbReference>
<dbReference type="InterPro" id="IPR002545">
    <property type="entry name" value="CheW-lke_dom"/>
</dbReference>
<dbReference type="Gene3D" id="3.40.50.2300">
    <property type="match status" value="1"/>
</dbReference>
<evidence type="ECO:0000259" key="11">
    <source>
        <dbReference type="PROSITE" id="PS50109"/>
    </source>
</evidence>
<evidence type="ECO:0000259" key="14">
    <source>
        <dbReference type="PROSITE" id="PS50894"/>
    </source>
</evidence>
<feature type="coiled-coil region" evidence="9">
    <location>
        <begin position="1350"/>
        <end position="1384"/>
    </location>
</feature>
<dbReference type="SMART" id="SM00260">
    <property type="entry name" value="CheW"/>
    <property type="match status" value="1"/>
</dbReference>
<dbReference type="Pfam" id="PF00072">
    <property type="entry name" value="Response_reg"/>
    <property type="match status" value="1"/>
</dbReference>
<evidence type="ECO:0000256" key="5">
    <source>
        <dbReference type="ARBA" id="ARBA00022777"/>
    </source>
</evidence>
<dbReference type="InterPro" id="IPR003594">
    <property type="entry name" value="HATPase_dom"/>
</dbReference>
<dbReference type="Gene3D" id="1.20.120.160">
    <property type="entry name" value="HPT domain"/>
    <property type="match status" value="5"/>
</dbReference>
<sequence>MSTPSNFDIGPLTWVKAEIDAALAKAREQLTLFAGNTADSTPLKFAQTHLHQVTGAVQMVGLDGLARFAEEVERLLAALEKRELEADGDRLDLADQGFTALARYLDDLMAGAPDVPLRLFPIYRALLQARGAERISEADLFYPDLSVRAPRAAADSPVSEADFPRYVRAERSQYQKGLLKWLRQPHEREGLEQMKRALQAIEATQTQPANRTFWWNAVAFVDGLLEGGLEPEFAVKSLCARIDQQIRRLGERSSKVAERLLRDVLYHIARAKPATERLASVKQAYALDEYLAAAPLVTTSGDEQAERLRPLLRELGELVAGAKEAWLKFTAGNPDALKAFHGHAARLADKARALEHPALDELLHGIAQGAARLMAGAPRNETVDMEMATALLLAENAIENFAHLSPAFVGQAHVQGKRLAAALAGESLAEIEVVPLLDEMARRAQEKLLLAQVGTEIQTNLRQVEQVLDAFFRDHTKRAELPKLARYMTQIEGALRILELERAAELLAACQRIIDHFADPAYEPQPGELERLAEGLSALGFYVEAVQHGRPDAFEILAPVIKRFPELKQREAEAREEETVLPPLASVEEGLEDQKKLAQTLYAAWKADPTDANREALLAQVALLQQDADLMDDARLKERASRVLDLLSAGTGATEALDTALAELAAPRVATVAPSAETAALLEASKEAIDREMLEVYLEEAQDVLATVAEHLSRVRIQPHDHGALTTIRRGFHTLKGSGRMVGLTDLGEVAWGIEQTMNKWLQEERDATPELIDMLQQAHAAFTGWVDTLNREGHVTVHADELLAKAAALRGEPPPGPPSPPTPPPGPGAATVAEAQAAPDTLTGPQTVAEIQAETVGAADEMTMPGDTAPGARRDPGEAMSSETVFPEPESGEQAISDSERERPQAGATGAQPLATEGPSAPWEDRLTADPHQLLESLATEAPAAPLEAIVETLPAPPPPPSEIDVGGRVLSPTLYELFLNEAGQHLARLREGLAALRQAPAAPIPYDFMRAAHTLGGICSTVGFGAPADCAYALERFLVDLLDHPRALPPEDVALIGGAIEALSAMVEAIRRRETPTPAADTVAALAQRLEAVRAARADSEASSSEPAAAPLGAQAETGSSEEPVQGRDDFSQAVSTPAQEARAAEAGAPDGSAAATSISPAAAAPEPASGIRDDLDADLLPIFLEEAEELIPIIGQQLRAWQAAPSDRSAQQALQRALHTLKGSARMAGAMRLGELTHQMETRVIAAMEGGAPEPALFEQLTAHFDRIGDLHDALQRGETAPAVPTATSAAAAASGPVPVVLGLRAQTGAPLPSAVAEPEAGRAMLRVRADVVDRLVNEAGEVSIARSRIEGEIRNFKQLLKELTDNVIRLRAQLREVEIQAETQMQSRLSMAQDAHQEFDPLEFDRFTRLQELTRMMAESVNDVSTVQQALLKNIDEAEAALLAQARMNRELQQQLMHIRMVPLSSITERLQRIVRQTAKELGKEAVLTIQGEGVELDRSVLEKMTAPFEHLLRNALAHGLESQAERQSAGKPPAGQLNLIARQEGNEVVLTIADDGAGIDLERVRAKAVEMGWLAPGEEASPARLMEMIFQPGFSTASEITQIAGRGVGMDVVRNEIASLGGRIEVASEKGKGTTFTIYLPLTLAVTQAVLVHAGGQIYAIPSSMVEQVQELRPEPLAEVYRKGQVEWLGNVYPLYYLPRLLGDDTTQPEALLYTSIMLLRSGSQRCALHVDALEGNQEIVIKNIGPQLARVTGISGATVLGNGRIVLIINPVQLAHRETPHVAAQVSMPAGEALSTTPVIMVVDDSLTVRKITGRLLAKEGYQVITAKDGVDALQQLQETLPAVMLVDIEMPRMDGFELTKNVRGDPRTRHIPIIMITSRTAEKHRNYAKELGVNVYLGKPYQEEELLAHIERFVREGAVLAA</sequence>
<feature type="modified residue" description="Phosphohistidine" evidence="7">
    <location>
        <position position="733"/>
    </location>
</feature>
<dbReference type="PROSITE" id="PS50109">
    <property type="entry name" value="HIS_KIN"/>
    <property type="match status" value="1"/>
</dbReference>
<dbReference type="InterPro" id="IPR036061">
    <property type="entry name" value="CheW-like_dom_sf"/>
</dbReference>
<feature type="region of interest" description="Disordered" evidence="10">
    <location>
        <begin position="1099"/>
        <end position="1174"/>
    </location>
</feature>
<dbReference type="Pfam" id="PF02518">
    <property type="entry name" value="HATPase_c"/>
    <property type="match status" value="1"/>
</dbReference>
<dbReference type="InterPro" id="IPR058661">
    <property type="entry name" value="FimL_2nd"/>
</dbReference>
<dbReference type="Proteomes" id="UP001482231">
    <property type="component" value="Unassembled WGS sequence"/>
</dbReference>
<dbReference type="CDD" id="cd17546">
    <property type="entry name" value="REC_hyHK_CKI1_RcsC-like"/>
    <property type="match status" value="1"/>
</dbReference>
<keyword evidence="4" id="KW-0808">Transferase</keyword>
<dbReference type="InterPro" id="IPR011006">
    <property type="entry name" value="CheY-like_superfamily"/>
</dbReference>
<feature type="region of interest" description="Disordered" evidence="10">
    <location>
        <begin position="857"/>
        <end position="927"/>
    </location>
</feature>
<dbReference type="PANTHER" id="PTHR43395:SF8">
    <property type="entry name" value="HISTIDINE KINASE"/>
    <property type="match status" value="1"/>
</dbReference>
<feature type="domain" description="Response regulatory" evidence="12">
    <location>
        <begin position="1805"/>
        <end position="1921"/>
    </location>
</feature>
<dbReference type="Pfam" id="PF01584">
    <property type="entry name" value="CheW"/>
    <property type="match status" value="1"/>
</dbReference>
<feature type="domain" description="CheW-like" evidence="13">
    <location>
        <begin position="1651"/>
        <end position="1786"/>
    </location>
</feature>
<feature type="domain" description="Histidine kinase" evidence="11">
    <location>
        <begin position="1397"/>
        <end position="1649"/>
    </location>
</feature>
<dbReference type="PROSITE" id="PS50851">
    <property type="entry name" value="CHEW"/>
    <property type="match status" value="1"/>
</dbReference>
<accession>A0ABV0ECQ4</accession>
<proteinExistence type="predicted"/>
<protein>
    <recommendedName>
        <fullName evidence="2">histidine kinase</fullName>
        <ecNumber evidence="2">2.7.13.3</ecNumber>
    </recommendedName>
</protein>
<evidence type="ECO:0000256" key="1">
    <source>
        <dbReference type="ARBA" id="ARBA00000085"/>
    </source>
</evidence>
<feature type="modified residue" description="4-aspartylphosphate" evidence="8">
    <location>
        <position position="1854"/>
    </location>
</feature>
<dbReference type="PANTHER" id="PTHR43395">
    <property type="entry name" value="SENSOR HISTIDINE KINASE CHEA"/>
    <property type="match status" value="1"/>
</dbReference>
<dbReference type="SMART" id="SM01231">
    <property type="entry name" value="H-kinase_dim"/>
    <property type="match status" value="1"/>
</dbReference>
<evidence type="ECO:0000313" key="16">
    <source>
        <dbReference type="Proteomes" id="UP001482231"/>
    </source>
</evidence>
<dbReference type="EMBL" id="JBAJEX010000002">
    <property type="protein sequence ID" value="MEO1766456.1"/>
    <property type="molecule type" value="Genomic_DNA"/>
</dbReference>
<gene>
    <name evidence="15" type="ORF">V6E02_04440</name>
</gene>
<dbReference type="SMART" id="SM00387">
    <property type="entry name" value="HATPase_c"/>
    <property type="match status" value="1"/>
</dbReference>
<evidence type="ECO:0000256" key="8">
    <source>
        <dbReference type="PROSITE-ProRule" id="PRU00169"/>
    </source>
</evidence>
<evidence type="ECO:0000259" key="13">
    <source>
        <dbReference type="PROSITE" id="PS50851"/>
    </source>
</evidence>
<evidence type="ECO:0000256" key="10">
    <source>
        <dbReference type="SAM" id="MobiDB-lite"/>
    </source>
</evidence>
<dbReference type="Pfam" id="PF26379">
    <property type="entry name" value="FimL_2nd"/>
    <property type="match status" value="1"/>
</dbReference>
<feature type="compositionally biased region" description="Low complexity" evidence="10">
    <location>
        <begin position="1103"/>
        <end position="1113"/>
    </location>
</feature>
<evidence type="ECO:0000259" key="12">
    <source>
        <dbReference type="PROSITE" id="PS50110"/>
    </source>
</evidence>
<dbReference type="InterPro" id="IPR008207">
    <property type="entry name" value="Sig_transdc_His_kin_Hpt_dom"/>
</dbReference>
<dbReference type="SUPFAM" id="SSF50341">
    <property type="entry name" value="CheW-like"/>
    <property type="match status" value="1"/>
</dbReference>
<keyword evidence="3 8" id="KW-0597">Phosphoprotein</keyword>
<feature type="domain" description="HPt" evidence="14">
    <location>
        <begin position="969"/>
        <end position="1072"/>
    </location>
</feature>
<dbReference type="SMART" id="SM00073">
    <property type="entry name" value="HPT"/>
    <property type="match status" value="3"/>
</dbReference>
<keyword evidence="16" id="KW-1185">Reference proteome</keyword>
<dbReference type="InterPro" id="IPR051315">
    <property type="entry name" value="Bact_Chemotaxis_CheA"/>
</dbReference>